<reference evidence="1 2" key="1">
    <citation type="submission" date="2024-11" db="EMBL/GenBank/DDBJ databases">
        <title>Chromosome-level genome assembly of the freshwater bivalve Anodonta woodiana.</title>
        <authorList>
            <person name="Chen X."/>
        </authorList>
    </citation>
    <scope>NUCLEOTIDE SEQUENCE [LARGE SCALE GENOMIC DNA]</scope>
    <source>
        <strain evidence="1">MN2024</strain>
        <tissue evidence="1">Gills</tissue>
    </source>
</reference>
<feature type="non-terminal residue" evidence="1">
    <location>
        <position position="83"/>
    </location>
</feature>
<evidence type="ECO:0000313" key="2">
    <source>
        <dbReference type="Proteomes" id="UP001634394"/>
    </source>
</evidence>
<keyword evidence="2" id="KW-1185">Reference proteome</keyword>
<gene>
    <name evidence="1" type="ORF">ACJMK2_001713</name>
</gene>
<comment type="caution">
    <text evidence="1">The sequence shown here is derived from an EMBL/GenBank/DDBJ whole genome shotgun (WGS) entry which is preliminary data.</text>
</comment>
<protein>
    <submittedName>
        <fullName evidence="1">Uncharacterized protein</fullName>
    </submittedName>
</protein>
<dbReference type="EMBL" id="JBJQND010000001">
    <property type="protein sequence ID" value="KAL3889369.1"/>
    <property type="molecule type" value="Genomic_DNA"/>
</dbReference>
<dbReference type="AlphaFoldDB" id="A0ABD3XT25"/>
<dbReference type="Proteomes" id="UP001634394">
    <property type="component" value="Unassembled WGS sequence"/>
</dbReference>
<feature type="non-terminal residue" evidence="1">
    <location>
        <position position="1"/>
    </location>
</feature>
<organism evidence="1 2">
    <name type="scientific">Sinanodonta woodiana</name>
    <name type="common">Chinese pond mussel</name>
    <name type="synonym">Anodonta woodiana</name>
    <dbReference type="NCBI Taxonomy" id="1069815"/>
    <lineage>
        <taxon>Eukaryota</taxon>
        <taxon>Metazoa</taxon>
        <taxon>Spiralia</taxon>
        <taxon>Lophotrochozoa</taxon>
        <taxon>Mollusca</taxon>
        <taxon>Bivalvia</taxon>
        <taxon>Autobranchia</taxon>
        <taxon>Heteroconchia</taxon>
        <taxon>Palaeoheterodonta</taxon>
        <taxon>Unionida</taxon>
        <taxon>Unionoidea</taxon>
        <taxon>Unionidae</taxon>
        <taxon>Unioninae</taxon>
        <taxon>Sinanodonta</taxon>
    </lineage>
</organism>
<evidence type="ECO:0000313" key="1">
    <source>
        <dbReference type="EMBL" id="KAL3889369.1"/>
    </source>
</evidence>
<accession>A0ABD3XT25</accession>
<proteinExistence type="predicted"/>
<sequence>KNRQEVIVAYFLKIRRMLKNKPIVLHLMDSIAIDNTQVDPKLEELKRRIYKLASDQPHWGEEKPARWIPLEQTIMQLKVSGVK</sequence>
<name>A0ABD3XT25_SINWO</name>